<reference evidence="1 2" key="1">
    <citation type="submission" date="2016-10" db="EMBL/GenBank/DDBJ databases">
        <authorList>
            <person name="de Groot N.N."/>
        </authorList>
    </citation>
    <scope>NUCLEOTIDE SEQUENCE [LARGE SCALE GENOMIC DNA]</scope>
    <source>
        <strain evidence="1 2">DSM 46701</strain>
    </source>
</reference>
<evidence type="ECO:0000313" key="1">
    <source>
        <dbReference type="EMBL" id="SEN48921.1"/>
    </source>
</evidence>
<accession>A0A1H8GXQ5</accession>
<dbReference type="RefSeq" id="WP_089970469.1">
    <property type="nucleotide sequence ID" value="NZ_FOCQ01000012.1"/>
</dbReference>
<keyword evidence="2" id="KW-1185">Reference proteome</keyword>
<dbReference type="OrthoDB" id="1653343at2"/>
<dbReference type="AlphaFoldDB" id="A0A1H8GXQ5"/>
<dbReference type="EMBL" id="FOCQ01000012">
    <property type="protein sequence ID" value="SEN48921.1"/>
    <property type="molecule type" value="Genomic_DNA"/>
</dbReference>
<name>A0A1H8GXQ5_9BACL</name>
<dbReference type="SUPFAM" id="SSF69318">
    <property type="entry name" value="Integrin alpha N-terminal domain"/>
    <property type="match status" value="1"/>
</dbReference>
<gene>
    <name evidence="1" type="ORF">SAMN05444955_112128</name>
</gene>
<dbReference type="STRING" id="1173111.SAMN05444955_112128"/>
<evidence type="ECO:0000313" key="2">
    <source>
        <dbReference type="Proteomes" id="UP000199695"/>
    </source>
</evidence>
<dbReference type="Proteomes" id="UP000199695">
    <property type="component" value="Unassembled WGS sequence"/>
</dbReference>
<dbReference type="InterPro" id="IPR028994">
    <property type="entry name" value="Integrin_alpha_N"/>
</dbReference>
<proteinExistence type="predicted"/>
<evidence type="ECO:0008006" key="3">
    <source>
        <dbReference type="Google" id="ProtNLM"/>
    </source>
</evidence>
<organism evidence="1 2">
    <name type="scientific">Lihuaxuella thermophila</name>
    <dbReference type="NCBI Taxonomy" id="1173111"/>
    <lineage>
        <taxon>Bacteria</taxon>
        <taxon>Bacillati</taxon>
        <taxon>Bacillota</taxon>
        <taxon>Bacilli</taxon>
        <taxon>Bacillales</taxon>
        <taxon>Thermoactinomycetaceae</taxon>
        <taxon>Lihuaxuella</taxon>
    </lineage>
</organism>
<protein>
    <recommendedName>
        <fullName evidence="3">Repeat domain-containing protein</fullName>
    </recommendedName>
</protein>
<sequence length="256" mass="29489">MMYIQNPYFGFQAVNPGHHPDYFPHYSYYVRQVNPVVLLARQSVDVTGDRVPDQVSLLGQRYSPETVYYRQLYIEVVDGATQRRSTIPLPGGYNPKMQFFDFNGDQVADIYVSAETGGSGGISDFHLYSVINNIPRKLPVPQPLTITGQFQDHYRVSLSIREPNRTYTLDLSEKKSIYDQAGYYRNGKLLTPSNILPNAYSVLRPVDPDRDGVYELYGVQRIAGFYNADTIADVTSLWKWERDRWRLVDVNVRKRI</sequence>